<dbReference type="FunFam" id="3.30.360.10:FF:000004">
    <property type="entry name" value="4-hydroxy-tetrahydrodipicolinate reductase"/>
    <property type="match status" value="1"/>
</dbReference>
<comment type="pathway">
    <text evidence="9 13">Amino-acid biosynthesis; L-lysine biosynthesis via DAP pathway; (S)-tetrahydrodipicolinate from L-aspartate: step 4/4.</text>
</comment>
<comment type="subcellular location">
    <subcellularLocation>
        <location evidence="13">Cytoplasm</location>
    </subcellularLocation>
</comment>
<dbReference type="RefSeq" id="WP_072332918.1">
    <property type="nucleotide sequence ID" value="NZ_CALJDE010000009.1"/>
</dbReference>
<dbReference type="InterPro" id="IPR000846">
    <property type="entry name" value="DapB_N"/>
</dbReference>
<dbReference type="InterPro" id="IPR022663">
    <property type="entry name" value="DapB_C"/>
</dbReference>
<organism evidence="16 17">
    <name type="scientific">Desulfovibrio piger</name>
    <dbReference type="NCBI Taxonomy" id="901"/>
    <lineage>
        <taxon>Bacteria</taxon>
        <taxon>Pseudomonadati</taxon>
        <taxon>Thermodesulfobacteriota</taxon>
        <taxon>Desulfovibrionia</taxon>
        <taxon>Desulfovibrionales</taxon>
        <taxon>Desulfovibrionaceae</taxon>
        <taxon>Desulfovibrio</taxon>
    </lineage>
</organism>
<dbReference type="SUPFAM" id="SSF55347">
    <property type="entry name" value="Glyceraldehyde-3-phosphate dehydrogenase-like, C-terminal domain"/>
    <property type="match status" value="1"/>
</dbReference>
<dbReference type="NCBIfam" id="TIGR00036">
    <property type="entry name" value="dapB"/>
    <property type="match status" value="1"/>
</dbReference>
<keyword evidence="7 13" id="KW-0520">NAD</keyword>
<evidence type="ECO:0000256" key="11">
    <source>
        <dbReference type="ARBA" id="ARBA00049080"/>
    </source>
</evidence>
<feature type="binding site" evidence="13">
    <location>
        <begin position="117"/>
        <end position="120"/>
    </location>
    <ligand>
        <name>NAD(+)</name>
        <dbReference type="ChEBI" id="CHEBI:57540"/>
    </ligand>
</feature>
<feature type="active site" description="Proton donor" evidence="13">
    <location>
        <position position="154"/>
    </location>
</feature>
<evidence type="ECO:0000256" key="13">
    <source>
        <dbReference type="HAMAP-Rule" id="MF_00102"/>
    </source>
</evidence>
<dbReference type="PANTHER" id="PTHR20836:SF0">
    <property type="entry name" value="4-HYDROXY-TETRAHYDRODIPICOLINATE REDUCTASE 1, CHLOROPLASTIC-RELATED"/>
    <property type="match status" value="1"/>
</dbReference>
<evidence type="ECO:0000256" key="5">
    <source>
        <dbReference type="ARBA" id="ARBA00022915"/>
    </source>
</evidence>
<feature type="active site" description="Proton donor/acceptor" evidence="13">
    <location>
        <position position="150"/>
    </location>
</feature>
<dbReference type="OrthoDB" id="9790352at2"/>
<keyword evidence="8 13" id="KW-0457">Lysine biosynthesis</keyword>
<feature type="binding site" evidence="13">
    <location>
        <begin position="9"/>
        <end position="14"/>
    </location>
    <ligand>
        <name>NAD(+)</name>
        <dbReference type="ChEBI" id="CHEBI:57540"/>
    </ligand>
</feature>
<keyword evidence="4 13" id="KW-0521">NADP</keyword>
<dbReference type="GO" id="GO:0016726">
    <property type="term" value="F:oxidoreductase activity, acting on CH or CH2 groups, NAD or NADP as acceptor"/>
    <property type="evidence" value="ECO:0007669"/>
    <property type="project" value="UniProtKB-UniRule"/>
</dbReference>
<dbReference type="UniPathway" id="UPA00034">
    <property type="reaction ID" value="UER00018"/>
</dbReference>
<evidence type="ECO:0000259" key="14">
    <source>
        <dbReference type="Pfam" id="PF01113"/>
    </source>
</evidence>
<gene>
    <name evidence="13" type="primary">dapB</name>
    <name evidence="16" type="ORF">DESPIGER_0607</name>
</gene>
<dbReference type="Gene3D" id="3.40.50.720">
    <property type="entry name" value="NAD(P)-binding Rossmann-like Domain"/>
    <property type="match status" value="1"/>
</dbReference>
<comment type="catalytic activity">
    <reaction evidence="11 13">
        <text>(S)-2,3,4,5-tetrahydrodipicolinate + NADP(+) + H2O = (2S,4S)-4-hydroxy-2,3,4,5-tetrahydrodipicolinate + NADPH + H(+)</text>
        <dbReference type="Rhea" id="RHEA:35331"/>
        <dbReference type="ChEBI" id="CHEBI:15377"/>
        <dbReference type="ChEBI" id="CHEBI:15378"/>
        <dbReference type="ChEBI" id="CHEBI:16845"/>
        <dbReference type="ChEBI" id="CHEBI:57783"/>
        <dbReference type="ChEBI" id="CHEBI:58349"/>
        <dbReference type="ChEBI" id="CHEBI:67139"/>
        <dbReference type="EC" id="1.17.1.8"/>
    </reaction>
</comment>
<keyword evidence="17" id="KW-1185">Reference proteome</keyword>
<evidence type="ECO:0000256" key="3">
    <source>
        <dbReference type="ARBA" id="ARBA00022605"/>
    </source>
</evidence>
<sequence length="260" mass="28101">MSTPIIVMGANGRMGRTICTLVQEDPAFTLAGVVERSEFAAGLDALPCPVSQNVEELLQGLDGKAVVVDFTAPEVSLATARSVARFGAAHVIGTTGFTNEQKQELARLAESCRMFWAPNMSIGVNVLLKVLPELTRALGDKYDIEMVELHHNRKKDSPSGTALRLGECLAEARGWDLDDVRCSARDGIIGERPKAQIGIQAIRGGDVVGVHTIYFMGPGERIEVTHQAHSRETFAQGALRAAAWLCGQQPGRLYGMQDIF</sequence>
<dbReference type="GO" id="GO:0050661">
    <property type="term" value="F:NADP binding"/>
    <property type="evidence" value="ECO:0007669"/>
    <property type="project" value="UniProtKB-UniRule"/>
</dbReference>
<dbReference type="SUPFAM" id="SSF51735">
    <property type="entry name" value="NAD(P)-binding Rossmann-fold domains"/>
    <property type="match status" value="1"/>
</dbReference>
<name>A0A1K1LCQ4_9BACT</name>
<reference evidence="17" key="1">
    <citation type="submission" date="2016-10" db="EMBL/GenBank/DDBJ databases">
        <authorList>
            <person name="Wegmann U."/>
        </authorList>
    </citation>
    <scope>NUCLEOTIDE SEQUENCE [LARGE SCALE GENOMIC DNA]</scope>
</reference>
<feature type="binding site" evidence="13">
    <location>
        <begin position="160"/>
        <end position="161"/>
    </location>
    <ligand>
        <name>(S)-2,3,4,5-tetrahydrodipicolinate</name>
        <dbReference type="ChEBI" id="CHEBI:16845"/>
    </ligand>
</feature>
<dbReference type="CDD" id="cd02274">
    <property type="entry name" value="DHDPR_N"/>
    <property type="match status" value="1"/>
</dbReference>
<evidence type="ECO:0000256" key="4">
    <source>
        <dbReference type="ARBA" id="ARBA00022857"/>
    </source>
</evidence>
<dbReference type="InterPro" id="IPR036291">
    <property type="entry name" value="NAD(P)-bd_dom_sf"/>
</dbReference>
<feature type="binding site" evidence="13">
    <location>
        <begin position="93"/>
        <end position="95"/>
    </location>
    <ligand>
        <name>NAD(+)</name>
        <dbReference type="ChEBI" id="CHEBI:57540"/>
    </ligand>
</feature>
<keyword evidence="5 13" id="KW-0220">Diaminopimelate biosynthesis</keyword>
<evidence type="ECO:0000256" key="2">
    <source>
        <dbReference type="ARBA" id="ARBA00022490"/>
    </source>
</evidence>
<comment type="caution">
    <text evidence="13">Was originally thought to be a dihydrodipicolinate reductase (DHDPR), catalyzing the conversion of dihydrodipicolinate to tetrahydrodipicolinate. However, it was shown in E.coli that the substrate of the enzymatic reaction is not dihydrodipicolinate (DHDP) but in fact (2S,4S)-4-hydroxy-2,3,4,5-tetrahydrodipicolinic acid (HTPA), the product released by the DapA-catalyzed reaction.</text>
</comment>
<evidence type="ECO:0000313" key="16">
    <source>
        <dbReference type="EMBL" id="SFV72491.1"/>
    </source>
</evidence>
<evidence type="ECO:0000256" key="8">
    <source>
        <dbReference type="ARBA" id="ARBA00023154"/>
    </source>
</evidence>
<dbReference type="AlphaFoldDB" id="A0A1K1LCQ4"/>
<dbReference type="EMBL" id="LT630450">
    <property type="protein sequence ID" value="SFV72491.1"/>
    <property type="molecule type" value="Genomic_DNA"/>
</dbReference>
<dbReference type="Pfam" id="PF05173">
    <property type="entry name" value="DapB_C"/>
    <property type="match status" value="1"/>
</dbReference>
<evidence type="ECO:0000259" key="15">
    <source>
        <dbReference type="Pfam" id="PF05173"/>
    </source>
</evidence>
<evidence type="ECO:0000256" key="12">
    <source>
        <dbReference type="ARBA" id="ARBA00049396"/>
    </source>
</evidence>
<feature type="domain" description="Dihydrodipicolinate reductase C-terminal" evidence="15">
    <location>
        <begin position="123"/>
        <end position="259"/>
    </location>
</feature>
<comment type="subunit">
    <text evidence="13">Homotetramer.</text>
</comment>
<evidence type="ECO:0000256" key="1">
    <source>
        <dbReference type="ARBA" id="ARBA00006642"/>
    </source>
</evidence>
<dbReference type="PANTHER" id="PTHR20836">
    <property type="entry name" value="DIHYDRODIPICOLINATE REDUCTASE"/>
    <property type="match status" value="1"/>
</dbReference>
<evidence type="ECO:0000256" key="10">
    <source>
        <dbReference type="ARBA" id="ARBA00038983"/>
    </source>
</evidence>
<dbReference type="GO" id="GO:0008839">
    <property type="term" value="F:4-hydroxy-tetrahydrodipicolinate reductase"/>
    <property type="evidence" value="ECO:0007669"/>
    <property type="project" value="UniProtKB-UniRule"/>
</dbReference>
<keyword evidence="6 13" id="KW-0560">Oxidoreductase</keyword>
<dbReference type="KEGG" id="dpg:DESPIGER_0607"/>
<evidence type="ECO:0000256" key="6">
    <source>
        <dbReference type="ARBA" id="ARBA00023002"/>
    </source>
</evidence>
<accession>A0A1K1LCQ4</accession>
<comment type="catalytic activity">
    <reaction evidence="12 13">
        <text>(S)-2,3,4,5-tetrahydrodipicolinate + NAD(+) + H2O = (2S,4S)-4-hydroxy-2,3,4,5-tetrahydrodipicolinate + NADH + H(+)</text>
        <dbReference type="Rhea" id="RHEA:35323"/>
        <dbReference type="ChEBI" id="CHEBI:15377"/>
        <dbReference type="ChEBI" id="CHEBI:15378"/>
        <dbReference type="ChEBI" id="CHEBI:16845"/>
        <dbReference type="ChEBI" id="CHEBI:57540"/>
        <dbReference type="ChEBI" id="CHEBI:57945"/>
        <dbReference type="ChEBI" id="CHEBI:67139"/>
        <dbReference type="EC" id="1.17.1.8"/>
    </reaction>
</comment>
<dbReference type="Pfam" id="PF01113">
    <property type="entry name" value="DapB_N"/>
    <property type="match status" value="1"/>
</dbReference>
<dbReference type="Gene3D" id="3.30.360.10">
    <property type="entry name" value="Dihydrodipicolinate Reductase, domain 2"/>
    <property type="match status" value="1"/>
</dbReference>
<feature type="binding site" evidence="13">
    <location>
        <position position="35"/>
    </location>
    <ligand>
        <name>NAD(+)</name>
        <dbReference type="ChEBI" id="CHEBI:57540"/>
    </ligand>
</feature>
<dbReference type="EC" id="1.17.1.8" evidence="10 13"/>
<comment type="similarity">
    <text evidence="1 13">Belongs to the DapB family.</text>
</comment>
<evidence type="ECO:0000256" key="9">
    <source>
        <dbReference type="ARBA" id="ARBA00037922"/>
    </source>
</evidence>
<dbReference type="GO" id="GO:0019877">
    <property type="term" value="P:diaminopimelate biosynthetic process"/>
    <property type="evidence" value="ECO:0007669"/>
    <property type="project" value="UniProtKB-UniRule"/>
</dbReference>
<feature type="domain" description="Dihydrodipicolinate reductase N-terminal" evidence="14">
    <location>
        <begin position="4"/>
        <end position="120"/>
    </location>
</feature>
<dbReference type="GO" id="GO:0005737">
    <property type="term" value="C:cytoplasm"/>
    <property type="evidence" value="ECO:0007669"/>
    <property type="project" value="UniProtKB-SubCell"/>
</dbReference>
<keyword evidence="2 13" id="KW-0963">Cytoplasm</keyword>
<dbReference type="HAMAP" id="MF_00102">
    <property type="entry name" value="DapB"/>
    <property type="match status" value="1"/>
</dbReference>
<keyword evidence="3 13" id="KW-0028">Amino-acid biosynthesis</keyword>
<proteinExistence type="inferred from homology"/>
<feature type="binding site" evidence="13">
    <location>
        <position position="36"/>
    </location>
    <ligand>
        <name>NADP(+)</name>
        <dbReference type="ChEBI" id="CHEBI:58349"/>
    </ligand>
</feature>
<dbReference type="InterPro" id="IPR023940">
    <property type="entry name" value="DHDPR_bac"/>
</dbReference>
<dbReference type="GO" id="GO:0051287">
    <property type="term" value="F:NAD binding"/>
    <property type="evidence" value="ECO:0007669"/>
    <property type="project" value="UniProtKB-UniRule"/>
</dbReference>
<evidence type="ECO:0000313" key="17">
    <source>
        <dbReference type="Proteomes" id="UP000186323"/>
    </source>
</evidence>
<comment type="function">
    <text evidence="13">Catalyzes the conversion of 4-hydroxy-tetrahydrodipicolinate (HTPA) to tetrahydrodipicolinate.</text>
</comment>
<dbReference type="GO" id="GO:0009089">
    <property type="term" value="P:lysine biosynthetic process via diaminopimelate"/>
    <property type="evidence" value="ECO:0007669"/>
    <property type="project" value="UniProtKB-UniRule"/>
</dbReference>
<feature type="binding site" evidence="13">
    <location>
        <position position="151"/>
    </location>
    <ligand>
        <name>(S)-2,3,4,5-tetrahydrodipicolinate</name>
        <dbReference type="ChEBI" id="CHEBI:16845"/>
    </ligand>
</feature>
<protein>
    <recommendedName>
        <fullName evidence="10 13">4-hydroxy-tetrahydrodipicolinate reductase</fullName>
        <shortName evidence="13">HTPA reductase</shortName>
        <ecNumber evidence="10 13">1.17.1.8</ecNumber>
    </recommendedName>
</protein>
<dbReference type="Proteomes" id="UP000186323">
    <property type="component" value="Chromosome I"/>
</dbReference>
<evidence type="ECO:0000256" key="7">
    <source>
        <dbReference type="ARBA" id="ARBA00023027"/>
    </source>
</evidence>
<dbReference type="PIRSF" id="PIRSF000161">
    <property type="entry name" value="DHPR"/>
    <property type="match status" value="1"/>
</dbReference>